<accession>A0A078AV69</accession>
<organism evidence="2 3">
    <name type="scientific">Stylonychia lemnae</name>
    <name type="common">Ciliate</name>
    <dbReference type="NCBI Taxonomy" id="5949"/>
    <lineage>
        <taxon>Eukaryota</taxon>
        <taxon>Sar</taxon>
        <taxon>Alveolata</taxon>
        <taxon>Ciliophora</taxon>
        <taxon>Intramacronucleata</taxon>
        <taxon>Spirotrichea</taxon>
        <taxon>Stichotrichia</taxon>
        <taxon>Sporadotrichida</taxon>
        <taxon>Oxytrichidae</taxon>
        <taxon>Stylonychinae</taxon>
        <taxon>Stylonychia</taxon>
    </lineage>
</organism>
<proteinExistence type="predicted"/>
<sequence>MESISYQINVRKILLSNGRIVSESTFTVQNVQEFLLVQHLKRRILGYTAISCDEQRIVFAGKLLEDDVELNSYGMKNKDIVMLFAGQRDFEQYFEIENRVEMVIPDILKDEGICQQQLDNFESDFHQSIDKEAQVVELLPHDIFFKRTVELQITAKPQANYAIFIQKNTQPAKDLDIWRTIPCQSEEDGLLKLRLNTFSNMFVSLNPKEQYSIEEKITEQEMKSSNVKFHKFEPGLNFVISKPCDDESCSKAQNFPIQVLPLYYLKGEKLNISELDEYKCPCGDELNPYQISQIIIMLAQAKIIYAKDLGPGKKSPTQKIDLVAKGNDIMVIGNGQPTLYSKFIIWVKPAAKEPQEIKDLAKAGFLELNENGNAIGKMFQLSNDSGVLIKVLVGKFFNREGFTLESFNENAGNDLRRKKFEVEVTEDVDQFVKLINGGEYSSAMIISDDYQASLTLFQENSWDSLYMVTILGVSCSFHRIPKFLKKENFQFTKYSQAQLAVSMKVKPLQNPKGCFLHLQK</sequence>
<feature type="domain" description="Ubiquitin-like" evidence="1">
    <location>
        <begin position="37"/>
        <end position="83"/>
    </location>
</feature>
<dbReference type="PROSITE" id="PS50053">
    <property type="entry name" value="UBIQUITIN_2"/>
    <property type="match status" value="1"/>
</dbReference>
<name>A0A078AV69_STYLE</name>
<dbReference type="EMBL" id="CCKQ01014343">
    <property type="protein sequence ID" value="CDW86099.1"/>
    <property type="molecule type" value="Genomic_DNA"/>
</dbReference>
<dbReference type="Gene3D" id="3.10.20.90">
    <property type="entry name" value="Phosphatidylinositol 3-kinase Catalytic Subunit, Chain A, domain 1"/>
    <property type="match status" value="1"/>
</dbReference>
<dbReference type="AlphaFoldDB" id="A0A078AV69"/>
<reference evidence="2 3" key="1">
    <citation type="submission" date="2014-06" db="EMBL/GenBank/DDBJ databases">
        <authorList>
            <person name="Swart Estienne"/>
        </authorList>
    </citation>
    <scope>NUCLEOTIDE SEQUENCE [LARGE SCALE GENOMIC DNA]</scope>
    <source>
        <strain evidence="2 3">130c</strain>
    </source>
</reference>
<dbReference type="SUPFAM" id="SSF54236">
    <property type="entry name" value="Ubiquitin-like"/>
    <property type="match status" value="1"/>
</dbReference>
<dbReference type="InParanoid" id="A0A078AV69"/>
<dbReference type="InterPro" id="IPR029071">
    <property type="entry name" value="Ubiquitin-like_domsf"/>
</dbReference>
<dbReference type="InterPro" id="IPR000626">
    <property type="entry name" value="Ubiquitin-like_dom"/>
</dbReference>
<dbReference type="OrthoDB" id="1885901at2759"/>
<evidence type="ECO:0000259" key="1">
    <source>
        <dbReference type="PROSITE" id="PS50053"/>
    </source>
</evidence>
<gene>
    <name evidence="2" type="primary">Contig85.g108</name>
    <name evidence="2" type="ORF">STYLEM_15190</name>
</gene>
<dbReference type="Pfam" id="PF00240">
    <property type="entry name" value="ubiquitin"/>
    <property type="match status" value="1"/>
</dbReference>
<evidence type="ECO:0000313" key="2">
    <source>
        <dbReference type="EMBL" id="CDW86099.1"/>
    </source>
</evidence>
<dbReference type="Proteomes" id="UP000039865">
    <property type="component" value="Unassembled WGS sequence"/>
</dbReference>
<evidence type="ECO:0000313" key="3">
    <source>
        <dbReference type="Proteomes" id="UP000039865"/>
    </source>
</evidence>
<protein>
    <recommendedName>
        <fullName evidence="1">Ubiquitin-like domain-containing protein</fullName>
    </recommendedName>
</protein>
<dbReference type="CDD" id="cd17039">
    <property type="entry name" value="Ubl_ubiquitin_like"/>
    <property type="match status" value="1"/>
</dbReference>
<keyword evidence="3" id="KW-1185">Reference proteome</keyword>